<name>A0ABU1EHC5_9CLOT</name>
<evidence type="ECO:0000313" key="12">
    <source>
        <dbReference type="EMBL" id="MDR5587507.1"/>
    </source>
</evidence>
<dbReference type="RefSeq" id="WP_309556451.1">
    <property type="nucleotide sequence ID" value="NZ_JAVJAN010000019.1"/>
</dbReference>
<dbReference type="NCBIfam" id="TIGR01596">
    <property type="entry name" value="cas3_HD"/>
    <property type="match status" value="1"/>
</dbReference>
<dbReference type="InterPro" id="IPR038257">
    <property type="entry name" value="CRISPR-assoc_Cas3_HD_sf"/>
</dbReference>
<dbReference type="Pfam" id="PF22590">
    <property type="entry name" value="Cas3-like_C_2"/>
    <property type="match status" value="1"/>
</dbReference>
<comment type="similarity">
    <text evidence="2">In the central section; belongs to the CRISPR-associated helicase Cas3 family.</text>
</comment>
<keyword evidence="7" id="KW-0347">Helicase</keyword>
<evidence type="ECO:0000256" key="4">
    <source>
        <dbReference type="ARBA" id="ARBA00022723"/>
    </source>
</evidence>
<evidence type="ECO:0000256" key="5">
    <source>
        <dbReference type="ARBA" id="ARBA00022741"/>
    </source>
</evidence>
<keyword evidence="6" id="KW-0378">Hydrolase</keyword>
<evidence type="ECO:0000256" key="1">
    <source>
        <dbReference type="ARBA" id="ARBA00006847"/>
    </source>
</evidence>
<dbReference type="PROSITE" id="PS51643">
    <property type="entry name" value="HD_CAS3"/>
    <property type="match status" value="1"/>
</dbReference>
<evidence type="ECO:0000256" key="3">
    <source>
        <dbReference type="ARBA" id="ARBA00022722"/>
    </source>
</evidence>
<evidence type="ECO:0000256" key="8">
    <source>
        <dbReference type="ARBA" id="ARBA00022840"/>
    </source>
</evidence>
<keyword evidence="4" id="KW-0479">Metal-binding</keyword>
<evidence type="ECO:0000259" key="11">
    <source>
        <dbReference type="PROSITE" id="PS51643"/>
    </source>
</evidence>
<dbReference type="InterPro" id="IPR006483">
    <property type="entry name" value="CRISPR-assoc_Cas3_HD"/>
</dbReference>
<reference evidence="12 13" key="1">
    <citation type="submission" date="2023-09" db="EMBL/GenBank/DDBJ databases">
        <authorList>
            <person name="Zhai L."/>
        </authorList>
    </citation>
    <scope>NUCLEOTIDE SEQUENCE [LARGE SCALE GENOMIC DNA]</scope>
    <source>
        <strain evidence="12 13">5 N-1</strain>
    </source>
</reference>
<feature type="domain" description="Helicase ATP-binding" evidence="10">
    <location>
        <begin position="331"/>
        <end position="531"/>
    </location>
</feature>
<comment type="caution">
    <text evidence="12">The sequence shown here is derived from an EMBL/GenBank/DDBJ whole genome shotgun (WGS) entry which is preliminary data.</text>
</comment>
<dbReference type="InterPro" id="IPR027417">
    <property type="entry name" value="P-loop_NTPase"/>
</dbReference>
<dbReference type="Proteomes" id="UP001256646">
    <property type="component" value="Unassembled WGS sequence"/>
</dbReference>
<dbReference type="Pfam" id="PF00270">
    <property type="entry name" value="DEAD"/>
    <property type="match status" value="1"/>
</dbReference>
<dbReference type="SUPFAM" id="SSF52540">
    <property type="entry name" value="P-loop containing nucleoside triphosphate hydrolases"/>
    <property type="match status" value="1"/>
</dbReference>
<dbReference type="Gene3D" id="3.40.50.300">
    <property type="entry name" value="P-loop containing nucleotide triphosphate hydrolases"/>
    <property type="match status" value="2"/>
</dbReference>
<dbReference type="InterPro" id="IPR014001">
    <property type="entry name" value="Helicase_ATP-bd"/>
</dbReference>
<evidence type="ECO:0000256" key="7">
    <source>
        <dbReference type="ARBA" id="ARBA00022806"/>
    </source>
</evidence>
<keyword evidence="8" id="KW-0067">ATP-binding</keyword>
<dbReference type="InterPro" id="IPR006474">
    <property type="entry name" value="Helicase_Cas3_CRISPR-ass_core"/>
</dbReference>
<keyword evidence="5" id="KW-0547">Nucleotide-binding</keyword>
<gene>
    <name evidence="12" type="primary">cas3</name>
    <name evidence="12" type="ORF">RGC78_08490</name>
</gene>
<dbReference type="Gene3D" id="1.10.3210.30">
    <property type="match status" value="1"/>
</dbReference>
<dbReference type="InterPro" id="IPR054712">
    <property type="entry name" value="Cas3-like_dom"/>
</dbReference>
<evidence type="ECO:0000313" key="13">
    <source>
        <dbReference type="Proteomes" id="UP001256646"/>
    </source>
</evidence>
<evidence type="ECO:0000259" key="10">
    <source>
        <dbReference type="PROSITE" id="PS51192"/>
    </source>
</evidence>
<evidence type="ECO:0000256" key="9">
    <source>
        <dbReference type="ARBA" id="ARBA00023118"/>
    </source>
</evidence>
<dbReference type="PROSITE" id="PS51192">
    <property type="entry name" value="HELICASE_ATP_BIND_1"/>
    <property type="match status" value="1"/>
</dbReference>
<keyword evidence="13" id="KW-1185">Reference proteome</keyword>
<dbReference type="Pfam" id="PF18019">
    <property type="entry name" value="Cas3_HD"/>
    <property type="match status" value="1"/>
</dbReference>
<dbReference type="InterPro" id="IPR011545">
    <property type="entry name" value="DEAD/DEAH_box_helicase_dom"/>
</dbReference>
<keyword evidence="9" id="KW-0051">Antiviral defense</keyword>
<dbReference type="NCBIfam" id="TIGR01587">
    <property type="entry name" value="cas3_core"/>
    <property type="match status" value="1"/>
</dbReference>
<proteinExistence type="inferred from homology"/>
<dbReference type="SMART" id="SM00487">
    <property type="entry name" value="DEXDc"/>
    <property type="match status" value="1"/>
</dbReference>
<dbReference type="EMBL" id="JAVJAN010000019">
    <property type="protein sequence ID" value="MDR5587507.1"/>
    <property type="molecule type" value="Genomic_DNA"/>
</dbReference>
<protein>
    <submittedName>
        <fullName evidence="12">CRISPR-associated helicase Cas3</fullName>
    </submittedName>
</protein>
<comment type="similarity">
    <text evidence="1">In the N-terminal section; belongs to the CRISPR-associated nuclease Cas3-HD family.</text>
</comment>
<sequence length="895" mass="105690">MYFDEINVINTENLISSKYDFYAHLKEVKNNNEVNQDEKEFIRKETLKEHTNLCKEYFNKIFKSKELDKIFLNFENIYFKDLSDDGRKVFRELLINTIAFHDIGKINPYFQIKNMDNPLKEDVESFSQIGTRHSIISAVLYIDYYLNKVLSLELAEKKQVRTILFLNAYIISKHHGNLDDFLGFLDMFYDGGDGVKVINIFENNYRKIYTKEFVLSENKIKKQCDNTKKYIKRTSEENTIVLYTYSKLLYSLLVACDFYSTSEFMSGTKIKTFGELEEIDEFYHVYKDTEVYKSIRKYESNDYTNENKDLKNEKDINILRNEMFLDAERELSKNKDENIFFLEAPTGSGKSNVSMNLSFKLIEDNTELKKIFYVYPFNTLVEQNLETLNKIFGKDKEILNKIAIINSIFPIKMDKKDKGLAEEETDYKYYAKALLNRQFLNYPMILTTHVSLFNTMFGFSKESAFGFHQLANSIIVLDEIQSYKNIIWSEIISFLNNFAKVLNIKLIIMSATLPNLNALINVEDSVKDINSEEIKLGKDDLDSANLIKNREKYFSNSLFKDRVKVSYELMDLDDTLDVLYKHVKENSKRKKKILIEFIKKQSAYDFYNNIKEDIENDELNLIIELMTGDDNAIERKRILDLISSEEDKKRGIILISTQVIEAGVDIDMDIGYKDISKLDSDEQFMGRINRSCKRKGEVYFFNLDKTDLIYKNDVRVNTDLSLLNDEMRKVLVNKNFNKYYEPVLNMIKVKYNESFNESNLKNFFKEVVGKLNFIDVERRMKLIEENNWNMSVYLGRTIKKNENNKIIEIDGREVWKEYKSLLNNNSMDYSEKQFKLSVVKSKMNYFIYEIKKNVDLSYTDKIGELYYIENGEQYFQGEKLNKEKFANEVGLFLDI</sequence>
<evidence type="ECO:0000256" key="2">
    <source>
        <dbReference type="ARBA" id="ARBA00009046"/>
    </source>
</evidence>
<accession>A0ABU1EHC5</accession>
<keyword evidence="3" id="KW-0540">Nuclease</keyword>
<organism evidence="12 13">
    <name type="scientific">Clostridium aquiflavi</name>
    <dbReference type="NCBI Taxonomy" id="3073603"/>
    <lineage>
        <taxon>Bacteria</taxon>
        <taxon>Bacillati</taxon>
        <taxon>Bacillota</taxon>
        <taxon>Clostridia</taxon>
        <taxon>Eubacteriales</taxon>
        <taxon>Clostridiaceae</taxon>
        <taxon>Clostridium</taxon>
    </lineage>
</organism>
<evidence type="ECO:0000256" key="6">
    <source>
        <dbReference type="ARBA" id="ARBA00022801"/>
    </source>
</evidence>
<dbReference type="CDD" id="cd09641">
    <property type="entry name" value="Cas3''_I"/>
    <property type="match status" value="1"/>
</dbReference>
<feature type="domain" description="HD Cas3-type" evidence="11">
    <location>
        <begin position="40"/>
        <end position="259"/>
    </location>
</feature>